<keyword evidence="5" id="KW-0862">Zinc</keyword>
<evidence type="ECO:0000313" key="12">
    <source>
        <dbReference type="Proteomes" id="UP000005226"/>
    </source>
</evidence>
<dbReference type="eggNOG" id="KOG1947">
    <property type="taxonomic scope" value="Eukaryota"/>
</dbReference>
<dbReference type="InterPro" id="IPR019787">
    <property type="entry name" value="Znf_PHD-finger"/>
</dbReference>
<feature type="compositionally biased region" description="Basic and acidic residues" evidence="8">
    <location>
        <begin position="560"/>
        <end position="569"/>
    </location>
</feature>
<feature type="region of interest" description="Disordered" evidence="8">
    <location>
        <begin position="548"/>
        <end position="569"/>
    </location>
</feature>
<keyword evidence="6" id="KW-0238">DNA-binding</keyword>
<evidence type="ECO:0000256" key="4">
    <source>
        <dbReference type="ARBA" id="ARBA00022771"/>
    </source>
</evidence>
<reference evidence="11 12" key="1">
    <citation type="journal article" date="2011" name="Genome Biol. Evol.">
        <title>Integration of the genetic map and genome assembly of fugu facilitates insights into distinct features of genome evolution in teleosts and mammals.</title>
        <authorList>
            <person name="Kai W."/>
            <person name="Kikuchi K."/>
            <person name="Tohari S."/>
            <person name="Chew A.K."/>
            <person name="Tay A."/>
            <person name="Fujiwara A."/>
            <person name="Hosoya S."/>
            <person name="Suetake H."/>
            <person name="Naruse K."/>
            <person name="Brenner S."/>
            <person name="Suzuki Y."/>
            <person name="Venkatesh B."/>
        </authorList>
    </citation>
    <scope>NUCLEOTIDE SEQUENCE [LARGE SCALE GENOMIC DNA]</scope>
</reference>
<dbReference type="FunFam" id="3.30.40.10:FF:000020">
    <property type="entry name" value="lysine-specific demethylase 2B isoform X1"/>
    <property type="match status" value="1"/>
</dbReference>
<feature type="compositionally biased region" description="Low complexity" evidence="8">
    <location>
        <begin position="548"/>
        <end position="559"/>
    </location>
</feature>
<accession>H2RLU1</accession>
<dbReference type="Proteomes" id="UP000005226">
    <property type="component" value="Chromosome 5"/>
</dbReference>
<dbReference type="SMART" id="SM00256">
    <property type="entry name" value="FBOX"/>
    <property type="match status" value="1"/>
</dbReference>
<evidence type="ECO:0000259" key="10">
    <source>
        <dbReference type="PROSITE" id="PS51058"/>
    </source>
</evidence>
<evidence type="ECO:0000256" key="2">
    <source>
        <dbReference type="ARBA" id="ARBA00022723"/>
    </source>
</evidence>
<keyword evidence="1" id="KW-0433">Leucine-rich repeat</keyword>
<dbReference type="InterPro" id="IPR002857">
    <property type="entry name" value="Znf_CXXC"/>
</dbReference>
<dbReference type="Gene3D" id="3.30.40.10">
    <property type="entry name" value="Zinc/RING finger domain, C3HC4 (zinc finger)"/>
    <property type="match status" value="1"/>
</dbReference>
<keyword evidence="3" id="KW-0677">Repeat</keyword>
<feature type="compositionally biased region" description="Basic and acidic residues" evidence="8">
    <location>
        <begin position="231"/>
        <end position="249"/>
    </location>
</feature>
<dbReference type="SUPFAM" id="SSF52047">
    <property type="entry name" value="RNI-like"/>
    <property type="match status" value="1"/>
</dbReference>
<name>H2RLU1_TAKRU</name>
<dbReference type="InterPro" id="IPR050690">
    <property type="entry name" value="JHDM1_Histone_Demethylase"/>
</dbReference>
<feature type="domain" description="CXXC-type" evidence="10">
    <location>
        <begin position="15"/>
        <end position="61"/>
    </location>
</feature>
<dbReference type="GeneTree" id="ENSGT00940000167798"/>
<evidence type="ECO:0000256" key="8">
    <source>
        <dbReference type="SAM" id="MobiDB-lite"/>
    </source>
</evidence>
<feature type="compositionally biased region" description="Low complexity" evidence="8">
    <location>
        <begin position="180"/>
        <end position="189"/>
    </location>
</feature>
<dbReference type="Pfam" id="PF02008">
    <property type="entry name" value="zf-CXXC"/>
    <property type="match status" value="1"/>
</dbReference>
<evidence type="ECO:0000256" key="3">
    <source>
        <dbReference type="ARBA" id="ARBA00022737"/>
    </source>
</evidence>
<evidence type="ECO:0000259" key="9">
    <source>
        <dbReference type="PROSITE" id="PS50016"/>
    </source>
</evidence>
<reference evidence="11" key="2">
    <citation type="submission" date="2025-08" db="UniProtKB">
        <authorList>
            <consortium name="Ensembl"/>
        </authorList>
    </citation>
    <scope>IDENTIFICATION</scope>
</reference>
<gene>
    <name evidence="11" type="primary">zgc:158376</name>
</gene>
<feature type="region of interest" description="Disordered" evidence="8">
    <location>
        <begin position="140"/>
        <end position="260"/>
    </location>
</feature>
<evidence type="ECO:0000256" key="6">
    <source>
        <dbReference type="ARBA" id="ARBA00023125"/>
    </source>
</evidence>
<dbReference type="InterPro" id="IPR013083">
    <property type="entry name" value="Znf_RING/FYVE/PHD"/>
</dbReference>
<keyword evidence="2" id="KW-0479">Metal-binding</keyword>
<proteinExistence type="predicted"/>
<dbReference type="InterPro" id="IPR006553">
    <property type="entry name" value="Leu-rich_rpt_Cys-con_subtyp"/>
</dbReference>
<protein>
    <submittedName>
        <fullName evidence="11">Zgc:158376</fullName>
    </submittedName>
</protein>
<dbReference type="PROSITE" id="PS51058">
    <property type="entry name" value="ZF_CXXC"/>
    <property type="match status" value="1"/>
</dbReference>
<dbReference type="InterPro" id="IPR032675">
    <property type="entry name" value="LRR_dom_sf"/>
</dbReference>
<dbReference type="InterPro" id="IPR001810">
    <property type="entry name" value="F-box_dom"/>
</dbReference>
<dbReference type="CDD" id="cd22180">
    <property type="entry name" value="F-box_FBXL10"/>
    <property type="match status" value="1"/>
</dbReference>
<feature type="domain" description="PHD-type" evidence="9">
    <location>
        <begin position="68"/>
        <end position="134"/>
    </location>
</feature>
<evidence type="ECO:0000256" key="1">
    <source>
        <dbReference type="ARBA" id="ARBA00022614"/>
    </source>
</evidence>
<dbReference type="eggNOG" id="KOG1633">
    <property type="taxonomic scope" value="Eukaryota"/>
</dbReference>
<dbReference type="AlphaFoldDB" id="H2RLU1"/>
<evidence type="ECO:0000313" key="11">
    <source>
        <dbReference type="Ensembl" id="ENSTRUP00000001104.3"/>
    </source>
</evidence>
<dbReference type="GO" id="GO:0008270">
    <property type="term" value="F:zinc ion binding"/>
    <property type="evidence" value="ECO:0007669"/>
    <property type="project" value="UniProtKB-KW"/>
</dbReference>
<evidence type="ECO:0000256" key="5">
    <source>
        <dbReference type="ARBA" id="ARBA00022833"/>
    </source>
</evidence>
<dbReference type="Pfam" id="PF16866">
    <property type="entry name" value="PHD_4"/>
    <property type="match status" value="1"/>
</dbReference>
<sequence length="569" mass="62548">MSGSKALGGGPGGGARRRRTRCRRCQACMRTECGECHFCKDMKKFGGPGRMKQSCLLRQCTAPVLPHTAVCFACGEAGKEDTVESADEKFSLSLMECTICNEIIHPSCLKMGKAEGIINDEIPNCWECPKCHKEGKTSKVGVNRSSHVGHVLSRADQRSHHREKLERFKRMCLLERRPESSSSSSSSSESDSESDSDDSLRAEQTGGCSSPSSSSPAPPPPIAYGNSSGGRAERERSRGDRERESERDPPAVPSPPRPIQMERHLVCLPLDSGSSHIMTRDVWLRVFTHLSQRELCVCMRVCRTWSRWCCDKRLWSQIDLSRQRSITPPMLSGIIRRQPVSLNLGYTNISKKQLMWLINRLQGLVELNVCGVAWPVVSALCQVVCPCLKLLDLSRVEDLKDSHLRELLVPPPDTRTAHGESRAGRFHNVTELRLAGLDLTDASARLLVRFVPHLSRLDLSQCGSVTDQTVHTLTSPISPLRESLVYLNLAGCVKVTDQCLPLLRRCTSLQTVDLRSCSLLSSETGQLLSFSSSSSSSSSSSLTTALAVSSPSVSTSSCPPEDRTLLKSS</sequence>
<dbReference type="Ensembl" id="ENSTRUT00000001108.3">
    <property type="protein sequence ID" value="ENSTRUP00000001104.3"/>
    <property type="gene ID" value="ENSTRUG00000000468.3"/>
</dbReference>
<keyword evidence="12" id="KW-1185">Reference proteome</keyword>
<dbReference type="Gene3D" id="3.80.10.10">
    <property type="entry name" value="Ribonuclease Inhibitor"/>
    <property type="match status" value="1"/>
</dbReference>
<dbReference type="GO" id="GO:0003677">
    <property type="term" value="F:DNA binding"/>
    <property type="evidence" value="ECO:0007669"/>
    <property type="project" value="UniProtKB-KW"/>
</dbReference>
<evidence type="ECO:0000256" key="7">
    <source>
        <dbReference type="PROSITE-ProRule" id="PRU00509"/>
    </source>
</evidence>
<dbReference type="SUPFAM" id="SSF57903">
    <property type="entry name" value="FYVE/PHD zinc finger"/>
    <property type="match status" value="1"/>
</dbReference>
<dbReference type="SMART" id="SM00367">
    <property type="entry name" value="LRR_CC"/>
    <property type="match status" value="3"/>
</dbReference>
<dbReference type="PROSITE" id="PS50016">
    <property type="entry name" value="ZF_PHD_2"/>
    <property type="match status" value="1"/>
</dbReference>
<dbReference type="PANTHER" id="PTHR23123">
    <property type="entry name" value="PHD/F-BOX CONTAINING PROTEIN"/>
    <property type="match status" value="1"/>
</dbReference>
<dbReference type="InterPro" id="IPR011011">
    <property type="entry name" value="Znf_FYVE_PHD"/>
</dbReference>
<dbReference type="Pfam" id="PF12937">
    <property type="entry name" value="F-box-like"/>
    <property type="match status" value="1"/>
</dbReference>
<reference evidence="11" key="3">
    <citation type="submission" date="2025-09" db="UniProtKB">
        <authorList>
            <consortium name="Ensembl"/>
        </authorList>
    </citation>
    <scope>IDENTIFICATION</scope>
</reference>
<keyword evidence="4 7" id="KW-0863">Zinc-finger</keyword>
<feature type="compositionally biased region" description="Basic and acidic residues" evidence="8">
    <location>
        <begin position="153"/>
        <end position="179"/>
    </location>
</feature>
<organism evidence="11 12">
    <name type="scientific">Takifugu rubripes</name>
    <name type="common">Japanese pufferfish</name>
    <name type="synonym">Fugu rubripes</name>
    <dbReference type="NCBI Taxonomy" id="31033"/>
    <lineage>
        <taxon>Eukaryota</taxon>
        <taxon>Metazoa</taxon>
        <taxon>Chordata</taxon>
        <taxon>Craniata</taxon>
        <taxon>Vertebrata</taxon>
        <taxon>Euteleostomi</taxon>
        <taxon>Actinopterygii</taxon>
        <taxon>Neopterygii</taxon>
        <taxon>Teleostei</taxon>
        <taxon>Neoteleostei</taxon>
        <taxon>Acanthomorphata</taxon>
        <taxon>Eupercaria</taxon>
        <taxon>Tetraodontiformes</taxon>
        <taxon>Tetradontoidea</taxon>
        <taxon>Tetraodontidae</taxon>
        <taxon>Takifugu</taxon>
    </lineage>
</organism>